<evidence type="ECO:0000313" key="1">
    <source>
        <dbReference type="EMBL" id="AUX08760.1"/>
    </source>
</evidence>
<name>A0A343TI38_9EURY</name>
<dbReference type="EMBL" id="CP025066">
    <property type="protein sequence ID" value="AUX08760.1"/>
    <property type="molecule type" value="Genomic_DNA"/>
</dbReference>
<dbReference type="Proteomes" id="UP000263012">
    <property type="component" value="Chromosome"/>
</dbReference>
<dbReference type="KEGG" id="hdf:AArcSl_1125"/>
<gene>
    <name evidence="1" type="ORF">AArcSl_1125</name>
</gene>
<sequence length="247" mass="26108">MSPLTRLSVLFAVLGILLLVAGTGGFSAMTADRGVDVSVVPDDEAYVGIEKVGDQVYEDDRIHLLTITNQFASEMDELSVTVDGESDVIVTGLVKPGETSLSPGERTNVTAECTRTTERGSVELDITGEAGAASFDITREIDVDCGPTTDTESETLENVNTTGDGTGNLTVTFLGFGQVEFSDDIDGEYNVTVTMHSGTEEDVTVDLSDSDNKIDREWGGKIASITVDEQTVDNPLGNGAPGNRSDN</sequence>
<dbReference type="GeneID" id="37877471"/>
<proteinExistence type="predicted"/>
<reference evidence="2" key="1">
    <citation type="submission" date="2017-11" db="EMBL/GenBank/DDBJ databases">
        <title>Phenotypic and genomic properties of facultatively anaerobic sulfur-reducing natronoarchaea from hypersaline soda lakes.</title>
        <authorList>
            <person name="Sorokin D.Y."/>
            <person name="Kublanov I.V."/>
            <person name="Roman P."/>
            <person name="Sinninghe Damste J.S."/>
            <person name="Golyshin P.N."/>
            <person name="Rojo D."/>
            <person name="Ciordia S."/>
            <person name="Mena M.D.C."/>
            <person name="Ferrer M."/>
            <person name="Messina E."/>
            <person name="Smedile F."/>
            <person name="La Spada G."/>
            <person name="La Cono V."/>
            <person name="Yakimov M.M."/>
        </authorList>
    </citation>
    <scope>NUCLEOTIDE SEQUENCE [LARGE SCALE GENOMIC DNA]</scope>
    <source>
        <strain evidence="2">AArc-Sl</strain>
    </source>
</reference>
<evidence type="ECO:0000313" key="2">
    <source>
        <dbReference type="Proteomes" id="UP000263012"/>
    </source>
</evidence>
<dbReference type="AlphaFoldDB" id="A0A343TI38"/>
<protein>
    <submittedName>
        <fullName evidence="1">Uncharacterized protein</fullName>
    </submittedName>
</protein>
<dbReference type="RefSeq" id="WP_119816240.1">
    <property type="nucleotide sequence ID" value="NZ_CP025066.1"/>
</dbReference>
<keyword evidence="2" id="KW-1185">Reference proteome</keyword>
<dbReference type="OrthoDB" id="330182at2157"/>
<organism evidence="1 2">
    <name type="scientific">Halalkaliarchaeum desulfuricum</name>
    <dbReference type="NCBI Taxonomy" id="2055893"/>
    <lineage>
        <taxon>Archaea</taxon>
        <taxon>Methanobacteriati</taxon>
        <taxon>Methanobacteriota</taxon>
        <taxon>Stenosarchaea group</taxon>
        <taxon>Halobacteria</taxon>
        <taxon>Halobacteriales</taxon>
        <taxon>Haloferacaceae</taxon>
        <taxon>Halalkaliarchaeum</taxon>
    </lineage>
</organism>
<accession>A0A343TI38</accession>